<keyword evidence="7" id="KW-0326">Glycosidase</keyword>
<protein>
    <recommendedName>
        <fullName evidence="9">Di-N-acetylchitobiase</fullName>
    </recommendedName>
</protein>
<evidence type="ECO:0000313" key="12">
    <source>
        <dbReference type="EMBL" id="CAF0847899.1"/>
    </source>
</evidence>
<evidence type="ECO:0000313" key="15">
    <source>
        <dbReference type="Proteomes" id="UP000663852"/>
    </source>
</evidence>
<evidence type="ECO:0000259" key="11">
    <source>
        <dbReference type="PROSITE" id="PS51910"/>
    </source>
</evidence>
<dbReference type="OrthoDB" id="73875at2759"/>
<name>A0A813WAA2_ADIRI</name>
<dbReference type="SUPFAM" id="SSF51445">
    <property type="entry name" value="(Trans)glycosidases"/>
    <property type="match status" value="1"/>
</dbReference>
<keyword evidence="6" id="KW-0458">Lysosome</keyword>
<evidence type="ECO:0000256" key="9">
    <source>
        <dbReference type="ARBA" id="ARBA00074174"/>
    </source>
</evidence>
<feature type="domain" description="GH18" evidence="11">
    <location>
        <begin position="1"/>
        <end position="373"/>
    </location>
</feature>
<dbReference type="Gene3D" id="3.20.20.80">
    <property type="entry name" value="Glycosidases"/>
    <property type="match status" value="1"/>
</dbReference>
<reference evidence="12" key="1">
    <citation type="submission" date="2021-02" db="EMBL/GenBank/DDBJ databases">
        <authorList>
            <person name="Nowell W R."/>
        </authorList>
    </citation>
    <scope>NUCLEOTIDE SEQUENCE</scope>
</reference>
<dbReference type="PANTHER" id="PTHR46290:SF1">
    <property type="entry name" value="DI-N-ACETYLCHITOBIASE"/>
    <property type="match status" value="1"/>
</dbReference>
<evidence type="ECO:0000256" key="6">
    <source>
        <dbReference type="ARBA" id="ARBA00023228"/>
    </source>
</evidence>
<dbReference type="Pfam" id="PF00704">
    <property type="entry name" value="Glyco_hydro_18"/>
    <property type="match status" value="1"/>
</dbReference>
<dbReference type="InterPro" id="IPR017853">
    <property type="entry name" value="GH"/>
</dbReference>
<keyword evidence="3 10" id="KW-0732">Signal</keyword>
<accession>A0A813WAA2</accession>
<comment type="caution">
    <text evidence="12">The sequence shown here is derived from an EMBL/GenBank/DDBJ whole genome shotgun (WGS) entry which is preliminary data.</text>
</comment>
<evidence type="ECO:0000313" key="13">
    <source>
        <dbReference type="EMBL" id="CAF1205006.1"/>
    </source>
</evidence>
<keyword evidence="5" id="KW-0325">Glycoprotein</keyword>
<dbReference type="Proteomes" id="UP000663852">
    <property type="component" value="Unassembled WGS sequence"/>
</dbReference>
<evidence type="ECO:0000256" key="4">
    <source>
        <dbReference type="ARBA" id="ARBA00022801"/>
    </source>
</evidence>
<comment type="similarity">
    <text evidence="2">Belongs to the glycosyl hydrolase 18 family.</text>
</comment>
<feature type="signal peptide" evidence="10">
    <location>
        <begin position="1"/>
        <end position="19"/>
    </location>
</feature>
<dbReference type="PANTHER" id="PTHR46290">
    <property type="entry name" value="DI-N-ACETYLCHITOBIASE"/>
    <property type="match status" value="1"/>
</dbReference>
<proteinExistence type="inferred from homology"/>
<dbReference type="InterPro" id="IPR029070">
    <property type="entry name" value="Chitinase_insertion_sf"/>
</dbReference>
<comment type="subcellular location">
    <subcellularLocation>
        <location evidence="1">Lysosome</location>
    </subcellularLocation>
</comment>
<evidence type="ECO:0000256" key="10">
    <source>
        <dbReference type="SAM" id="SignalP"/>
    </source>
</evidence>
<dbReference type="EMBL" id="CAJNOJ010000021">
    <property type="protein sequence ID" value="CAF0847899.1"/>
    <property type="molecule type" value="Genomic_DNA"/>
</dbReference>
<dbReference type="GO" id="GO:0005615">
    <property type="term" value="C:extracellular space"/>
    <property type="evidence" value="ECO:0007669"/>
    <property type="project" value="TreeGrafter"/>
</dbReference>
<dbReference type="FunFam" id="3.10.50.10:FF:000006">
    <property type="entry name" value="Chitobiase, di-N-acetyl"/>
    <property type="match status" value="1"/>
</dbReference>
<dbReference type="EMBL" id="CAJNOR010001824">
    <property type="protein sequence ID" value="CAF1205006.1"/>
    <property type="molecule type" value="Genomic_DNA"/>
</dbReference>
<dbReference type="Proteomes" id="UP000663828">
    <property type="component" value="Unassembled WGS sequence"/>
</dbReference>
<dbReference type="GO" id="GO:0009313">
    <property type="term" value="P:oligosaccharide catabolic process"/>
    <property type="evidence" value="ECO:0007669"/>
    <property type="project" value="TreeGrafter"/>
</dbReference>
<dbReference type="SMART" id="SM00636">
    <property type="entry name" value="Glyco_18"/>
    <property type="match status" value="1"/>
</dbReference>
<dbReference type="GO" id="GO:0008061">
    <property type="term" value="F:chitin binding"/>
    <property type="evidence" value="ECO:0007669"/>
    <property type="project" value="InterPro"/>
</dbReference>
<dbReference type="FunFam" id="3.20.20.80:FF:000250">
    <property type="entry name" value="Probable di-N-acetylchitobiase 1"/>
    <property type="match status" value="1"/>
</dbReference>
<evidence type="ECO:0000256" key="3">
    <source>
        <dbReference type="ARBA" id="ARBA00022729"/>
    </source>
</evidence>
<evidence type="ECO:0000256" key="7">
    <source>
        <dbReference type="ARBA" id="ARBA00023295"/>
    </source>
</evidence>
<dbReference type="AlphaFoldDB" id="A0A813WAA2"/>
<evidence type="ECO:0000256" key="2">
    <source>
        <dbReference type="ARBA" id="ARBA00009336"/>
    </source>
</evidence>
<keyword evidence="4" id="KW-0378">Hydrolase</keyword>
<dbReference type="GO" id="GO:0016798">
    <property type="term" value="F:hydrolase activity, acting on glycosyl bonds"/>
    <property type="evidence" value="ECO:0007669"/>
    <property type="project" value="UniProtKB-KW"/>
</dbReference>
<dbReference type="InterPro" id="IPR051887">
    <property type="entry name" value="GH18_Domain-Containing"/>
</dbReference>
<dbReference type="InterPro" id="IPR001223">
    <property type="entry name" value="Glyco_hydro18_cat"/>
</dbReference>
<evidence type="ECO:0000256" key="1">
    <source>
        <dbReference type="ARBA" id="ARBA00004371"/>
    </source>
</evidence>
<evidence type="ECO:0000256" key="8">
    <source>
        <dbReference type="ARBA" id="ARBA00055477"/>
    </source>
</evidence>
<comment type="function">
    <text evidence="8">Involved in the degradation of asparagine-linked glycoproteins. Hydrolyze of N-acetyl-beta-D-glucosamine (1-4)N-acetylglucosamine chitobiose core from the reducing end of the bond, it requires prior cleavage by glycosylasparaginase.</text>
</comment>
<dbReference type="Gene3D" id="3.10.50.10">
    <property type="match status" value="1"/>
</dbReference>
<evidence type="ECO:0000313" key="14">
    <source>
        <dbReference type="Proteomes" id="UP000663828"/>
    </source>
</evidence>
<sequence>MVDFRSLFVFLLSITFVVGDCPCPDESLCRPLQTGSRHEKVAFMVSKDNWRAYDYNQITTLVICTDSFDPQLVCLAHSRQVRLAWLANYDVKQLGNVTARSEWVRAQVNKVKSTYTDGINFDMEDDIPDGSIMADQYTQLVQELTNLIHIEISGSMVSVDVAWSAPCIDGRCYDYQGLARVSDFLFVMAYDLRSQIYDLNDCIASANSPIARVAAGLTNYTQVFEIASSKLVLGVPWYCYDYTCLSLDVNQTCQIQHVPFRGSPCSDAAGTQHDYQYCRQLLRVNATTTRMIDNRTGGVFFDYFNQGDGKTHQIWMDDPETLVIKYDLATDRRLLGIGMWHVDALDYSPNATKEARQDTIDMWNAMKRFHVTETETN</sequence>
<dbReference type="PROSITE" id="PS51910">
    <property type="entry name" value="GH18_2"/>
    <property type="match status" value="1"/>
</dbReference>
<gene>
    <name evidence="12" type="ORF">EDS130_LOCUS7169</name>
    <name evidence="13" type="ORF">XAT740_LOCUS23891</name>
</gene>
<dbReference type="InterPro" id="IPR011583">
    <property type="entry name" value="Chitinase_II/V-like_cat"/>
</dbReference>
<feature type="chain" id="PRO_5035598413" description="Di-N-acetylchitobiase" evidence="10">
    <location>
        <begin position="20"/>
        <end position="377"/>
    </location>
</feature>
<evidence type="ECO:0000256" key="5">
    <source>
        <dbReference type="ARBA" id="ARBA00023180"/>
    </source>
</evidence>
<organism evidence="12 15">
    <name type="scientific">Adineta ricciae</name>
    <name type="common">Rotifer</name>
    <dbReference type="NCBI Taxonomy" id="249248"/>
    <lineage>
        <taxon>Eukaryota</taxon>
        <taxon>Metazoa</taxon>
        <taxon>Spiralia</taxon>
        <taxon>Gnathifera</taxon>
        <taxon>Rotifera</taxon>
        <taxon>Eurotatoria</taxon>
        <taxon>Bdelloidea</taxon>
        <taxon>Adinetida</taxon>
        <taxon>Adinetidae</taxon>
        <taxon>Adineta</taxon>
    </lineage>
</organism>
<dbReference type="GO" id="GO:0005764">
    <property type="term" value="C:lysosome"/>
    <property type="evidence" value="ECO:0007669"/>
    <property type="project" value="UniProtKB-SubCell"/>
</dbReference>
<keyword evidence="14" id="KW-1185">Reference proteome</keyword>